<gene>
    <name evidence="1" type="ORF">EYF80_021254</name>
</gene>
<keyword evidence="2" id="KW-1185">Reference proteome</keyword>
<evidence type="ECO:0000313" key="2">
    <source>
        <dbReference type="Proteomes" id="UP000314294"/>
    </source>
</evidence>
<dbReference type="EMBL" id="SRLO01000189">
    <property type="protein sequence ID" value="TNN68469.1"/>
    <property type="molecule type" value="Genomic_DNA"/>
</dbReference>
<evidence type="ECO:0000313" key="1">
    <source>
        <dbReference type="EMBL" id="TNN68469.1"/>
    </source>
</evidence>
<name>A0A4Z2HRK4_9TELE</name>
<proteinExistence type="predicted"/>
<accession>A0A4Z2HRK4</accession>
<reference evidence="1 2" key="1">
    <citation type="submission" date="2019-03" db="EMBL/GenBank/DDBJ databases">
        <title>First draft genome of Liparis tanakae, snailfish: a comprehensive survey of snailfish specific genes.</title>
        <authorList>
            <person name="Kim W."/>
            <person name="Song I."/>
            <person name="Jeong J.-H."/>
            <person name="Kim D."/>
            <person name="Kim S."/>
            <person name="Ryu S."/>
            <person name="Song J.Y."/>
            <person name="Lee S.K."/>
        </authorList>
    </citation>
    <scope>NUCLEOTIDE SEQUENCE [LARGE SCALE GENOMIC DNA]</scope>
    <source>
        <tissue evidence="1">Muscle</tissue>
    </source>
</reference>
<sequence>MSNLKRIEELKMAQTTFVEALQLAERQIIAAAPRCTRTSKETNHDRRCDGVFECTCVLLTAQGFL</sequence>
<dbReference type="AlphaFoldDB" id="A0A4Z2HRK4"/>
<dbReference type="Proteomes" id="UP000314294">
    <property type="component" value="Unassembled WGS sequence"/>
</dbReference>
<comment type="caution">
    <text evidence="1">The sequence shown here is derived from an EMBL/GenBank/DDBJ whole genome shotgun (WGS) entry which is preliminary data.</text>
</comment>
<organism evidence="1 2">
    <name type="scientific">Liparis tanakae</name>
    <name type="common">Tanaka's snailfish</name>
    <dbReference type="NCBI Taxonomy" id="230148"/>
    <lineage>
        <taxon>Eukaryota</taxon>
        <taxon>Metazoa</taxon>
        <taxon>Chordata</taxon>
        <taxon>Craniata</taxon>
        <taxon>Vertebrata</taxon>
        <taxon>Euteleostomi</taxon>
        <taxon>Actinopterygii</taxon>
        <taxon>Neopterygii</taxon>
        <taxon>Teleostei</taxon>
        <taxon>Neoteleostei</taxon>
        <taxon>Acanthomorphata</taxon>
        <taxon>Eupercaria</taxon>
        <taxon>Perciformes</taxon>
        <taxon>Cottioidei</taxon>
        <taxon>Cottales</taxon>
        <taxon>Liparidae</taxon>
        <taxon>Liparis</taxon>
    </lineage>
</organism>
<protein>
    <submittedName>
        <fullName evidence="1">Uncharacterized protein</fullName>
    </submittedName>
</protein>